<dbReference type="OrthoDB" id="5963188at2759"/>
<proteinExistence type="inferred from homology"/>
<feature type="region of interest" description="Disordered" evidence="15">
    <location>
        <begin position="324"/>
        <end position="344"/>
    </location>
</feature>
<feature type="region of interest" description="Disordered" evidence="15">
    <location>
        <begin position="986"/>
        <end position="1025"/>
    </location>
</feature>
<dbReference type="GO" id="GO:0031573">
    <property type="term" value="P:mitotic intra-S DNA damage checkpoint signaling"/>
    <property type="evidence" value="ECO:0007669"/>
    <property type="project" value="TreeGrafter"/>
</dbReference>
<dbReference type="InterPro" id="IPR047416">
    <property type="entry name" value="XPF_nuclease_Mus81"/>
</dbReference>
<evidence type="ECO:0000256" key="13">
    <source>
        <dbReference type="ARBA" id="ARBA00023254"/>
    </source>
</evidence>
<evidence type="ECO:0000256" key="3">
    <source>
        <dbReference type="ARBA" id="ARBA00010015"/>
    </source>
</evidence>
<dbReference type="Pfam" id="PF14716">
    <property type="entry name" value="HHH_8"/>
    <property type="match status" value="1"/>
</dbReference>
<dbReference type="GO" id="GO:0000727">
    <property type="term" value="P:double-strand break repair via break-induced replication"/>
    <property type="evidence" value="ECO:0007669"/>
    <property type="project" value="UniProtKB-UniRule"/>
</dbReference>
<keyword evidence="12 14" id="KW-0539">Nucleus</keyword>
<feature type="region of interest" description="Disordered" evidence="15">
    <location>
        <begin position="459"/>
        <end position="505"/>
    </location>
</feature>
<keyword evidence="7 14" id="KW-0227">DNA damage</keyword>
<keyword evidence="8 14" id="KW-0378">Hydrolase</keyword>
<dbReference type="Proteomes" id="UP000235388">
    <property type="component" value="Unassembled WGS sequence"/>
</dbReference>
<evidence type="ECO:0000313" key="19">
    <source>
        <dbReference type="EMBL" id="PLW46711.1"/>
    </source>
</evidence>
<dbReference type="EMBL" id="PGCI01000037">
    <property type="protein sequence ID" value="PLW46711.1"/>
    <property type="molecule type" value="Genomic_DNA"/>
</dbReference>
<keyword evidence="5 14" id="KW-0479">Metal-binding</keyword>
<dbReference type="GO" id="GO:0003677">
    <property type="term" value="F:DNA binding"/>
    <property type="evidence" value="ECO:0007669"/>
    <property type="project" value="UniProtKB-UniRule"/>
</dbReference>
<feature type="domain" description="ERCC4" evidence="16">
    <location>
        <begin position="710"/>
        <end position="817"/>
    </location>
</feature>
<keyword evidence="11 14" id="KW-0234">DNA repair</keyword>
<dbReference type="InterPro" id="IPR006166">
    <property type="entry name" value="ERCC4_domain"/>
</dbReference>
<dbReference type="Gene3D" id="1.10.150.110">
    <property type="entry name" value="DNA polymerase beta, N-terminal domain-like"/>
    <property type="match status" value="1"/>
</dbReference>
<reference evidence="21 22" key="1">
    <citation type="submission" date="2017-11" db="EMBL/GenBank/DDBJ databases">
        <title>De novo assembly and phasing of dikaryotic genomes from two isolates of Puccinia coronata f. sp. avenae, the causal agent of oat crown rust.</title>
        <authorList>
            <person name="Miller M.E."/>
            <person name="Zhang Y."/>
            <person name="Omidvar V."/>
            <person name="Sperschneider J."/>
            <person name="Schwessinger B."/>
            <person name="Raley C."/>
            <person name="Palmer J.M."/>
            <person name="Garnica D."/>
            <person name="Upadhyaya N."/>
            <person name="Rathjen J."/>
            <person name="Taylor J.M."/>
            <person name="Park R.F."/>
            <person name="Dodds P.N."/>
            <person name="Hirsch C.D."/>
            <person name="Kianian S.F."/>
            <person name="Figueroa M."/>
        </authorList>
    </citation>
    <scope>NUCLEOTIDE SEQUENCE [LARGE SCALE GENOMIC DNA]</scope>
    <source>
        <strain evidence="18">12NC29</strain>
        <strain evidence="17">12SD80</strain>
    </source>
</reference>
<dbReference type="InterPro" id="IPR010996">
    <property type="entry name" value="HHH_MUS81"/>
</dbReference>
<evidence type="ECO:0000259" key="16">
    <source>
        <dbReference type="SMART" id="SM00891"/>
    </source>
</evidence>
<dbReference type="InterPro" id="IPR036388">
    <property type="entry name" value="WH-like_DNA-bd_sf"/>
</dbReference>
<name>A0A2N5SM47_9BASI</name>
<comment type="caution">
    <text evidence="17">The sequence shown here is derived from an EMBL/GenBank/DDBJ whole genome shotgun (WGS) entry which is preliminary data.</text>
</comment>
<dbReference type="GO" id="GO:0048476">
    <property type="term" value="C:Holliday junction resolvase complex"/>
    <property type="evidence" value="ECO:0007669"/>
    <property type="project" value="UniProtKB-UniRule"/>
</dbReference>
<dbReference type="GO" id="GO:0046872">
    <property type="term" value="F:metal ion binding"/>
    <property type="evidence" value="ECO:0007669"/>
    <property type="project" value="UniProtKB-UniRule"/>
</dbReference>
<dbReference type="InterPro" id="IPR033309">
    <property type="entry name" value="Mus81"/>
</dbReference>
<evidence type="ECO:0000313" key="22">
    <source>
        <dbReference type="Proteomes" id="UP000235392"/>
    </source>
</evidence>
<comment type="function">
    <text evidence="14">Interacts with EME1 to form a DNA structure-specific endonuclease with substrate preference for branched DNA structures with a 5'-end at the branch nick. Typical substrates include 3'-flap structures, D-loops, replication forks and nicked Holliday junctions. May be required in mitosis for the processing of stalled or collapsed replication fork intermediates. May be required in meiosis for the repair of meiosis-specific double strand breaks subsequent to single-end invasion (SEI).</text>
</comment>
<comment type="subcellular location">
    <subcellularLocation>
        <location evidence="2 14">Nucleus</location>
    </subcellularLocation>
</comment>
<comment type="subunit">
    <text evidence="14">Interacts with EME1.</text>
</comment>
<dbReference type="GO" id="GO:0005634">
    <property type="term" value="C:nucleus"/>
    <property type="evidence" value="ECO:0007669"/>
    <property type="project" value="UniProtKB-SubCell"/>
</dbReference>
<dbReference type="GO" id="GO:0006308">
    <property type="term" value="P:DNA catabolic process"/>
    <property type="evidence" value="ECO:0007669"/>
    <property type="project" value="UniProtKB-UniRule"/>
</dbReference>
<dbReference type="Gene3D" id="1.10.10.10">
    <property type="entry name" value="Winged helix-like DNA-binding domain superfamily/Winged helix DNA-binding domain"/>
    <property type="match status" value="1"/>
</dbReference>
<dbReference type="STRING" id="200324.A0A2N5SM47"/>
<evidence type="ECO:0000256" key="10">
    <source>
        <dbReference type="ARBA" id="ARBA00023172"/>
    </source>
</evidence>
<evidence type="ECO:0000256" key="9">
    <source>
        <dbReference type="ARBA" id="ARBA00022842"/>
    </source>
</evidence>
<organism evidence="17 22">
    <name type="scientific">Puccinia coronata f. sp. avenae</name>
    <dbReference type="NCBI Taxonomy" id="200324"/>
    <lineage>
        <taxon>Eukaryota</taxon>
        <taxon>Fungi</taxon>
        <taxon>Dikarya</taxon>
        <taxon>Basidiomycota</taxon>
        <taxon>Pucciniomycotina</taxon>
        <taxon>Pucciniomycetes</taxon>
        <taxon>Pucciniales</taxon>
        <taxon>Pucciniaceae</taxon>
        <taxon>Puccinia</taxon>
    </lineage>
</organism>
<dbReference type="InterPro" id="IPR047417">
    <property type="entry name" value="WHD_MUS81"/>
</dbReference>
<evidence type="ECO:0000256" key="2">
    <source>
        <dbReference type="ARBA" id="ARBA00004123"/>
    </source>
</evidence>
<dbReference type="GO" id="GO:0008821">
    <property type="term" value="F:crossover junction DNA endonuclease activity"/>
    <property type="evidence" value="ECO:0007669"/>
    <property type="project" value="UniProtKB-UniRule"/>
</dbReference>
<keyword evidence="21" id="KW-1185">Reference proteome</keyword>
<feature type="compositionally biased region" description="Low complexity" evidence="15">
    <location>
        <begin position="1000"/>
        <end position="1022"/>
    </location>
</feature>
<evidence type="ECO:0000256" key="14">
    <source>
        <dbReference type="RuleBase" id="RU369042"/>
    </source>
</evidence>
<dbReference type="SUPFAM" id="SSF52980">
    <property type="entry name" value="Restriction endonuclease-like"/>
    <property type="match status" value="1"/>
</dbReference>
<evidence type="ECO:0000256" key="11">
    <source>
        <dbReference type="ARBA" id="ARBA00023204"/>
    </source>
</evidence>
<evidence type="ECO:0000313" key="17">
    <source>
        <dbReference type="EMBL" id="PLW14303.1"/>
    </source>
</evidence>
<keyword evidence="4 14" id="KW-0540">Nuclease</keyword>
<feature type="compositionally biased region" description="Basic and acidic residues" evidence="15">
    <location>
        <begin position="94"/>
        <end position="116"/>
    </location>
</feature>
<protein>
    <recommendedName>
        <fullName evidence="14">Crossover junction endonuclease MUS81</fullName>
        <ecNumber evidence="14">3.1.22.-</ecNumber>
    </recommendedName>
</protein>
<gene>
    <name evidence="20" type="ORF">PCANC_00057</name>
    <name evidence="18" type="ORF">PCANC_06330</name>
    <name evidence="19" type="ORF">PCASD_03669</name>
    <name evidence="17" type="ORF">PCASD_15671</name>
</gene>
<dbReference type="EMBL" id="PGCJ01000002">
    <property type="protein sequence ID" value="PLW58610.1"/>
    <property type="molecule type" value="Genomic_DNA"/>
</dbReference>
<keyword evidence="6 14" id="KW-0255">Endonuclease</keyword>
<evidence type="ECO:0000256" key="1">
    <source>
        <dbReference type="ARBA" id="ARBA00001946"/>
    </source>
</evidence>
<dbReference type="GO" id="GO:0048257">
    <property type="term" value="F:3'-flap endonuclease activity"/>
    <property type="evidence" value="ECO:0007669"/>
    <property type="project" value="TreeGrafter"/>
</dbReference>
<dbReference type="EMBL" id="PGCI01000826">
    <property type="protein sequence ID" value="PLW14303.1"/>
    <property type="molecule type" value="Genomic_DNA"/>
</dbReference>
<dbReference type="SUPFAM" id="SSF47802">
    <property type="entry name" value="DNA polymerase beta, N-terminal domain-like"/>
    <property type="match status" value="1"/>
</dbReference>
<accession>A0A2N5SM47</accession>
<evidence type="ECO:0000256" key="12">
    <source>
        <dbReference type="ARBA" id="ARBA00023242"/>
    </source>
</evidence>
<dbReference type="InterPro" id="IPR027421">
    <property type="entry name" value="DNA_pol_lamdba_lyase_dom_sf"/>
</dbReference>
<comment type="similarity">
    <text evidence="3 14">Belongs to the XPF family.</text>
</comment>
<evidence type="ECO:0000256" key="15">
    <source>
        <dbReference type="SAM" id="MobiDB-lite"/>
    </source>
</evidence>
<dbReference type="SMART" id="SM00891">
    <property type="entry name" value="ERCC4"/>
    <property type="match status" value="1"/>
</dbReference>
<dbReference type="InterPro" id="IPR011335">
    <property type="entry name" value="Restrct_endonuc-II-like"/>
</dbReference>
<keyword evidence="10 14" id="KW-0233">DNA recombination</keyword>
<evidence type="ECO:0000256" key="4">
    <source>
        <dbReference type="ARBA" id="ARBA00022722"/>
    </source>
</evidence>
<feature type="region of interest" description="Disordered" evidence="15">
    <location>
        <begin position="605"/>
        <end position="665"/>
    </location>
</feature>
<dbReference type="Proteomes" id="UP000235392">
    <property type="component" value="Unassembled WGS sequence"/>
</dbReference>
<dbReference type="CDD" id="cd21036">
    <property type="entry name" value="WH_MUS81"/>
    <property type="match status" value="1"/>
</dbReference>
<evidence type="ECO:0000313" key="20">
    <source>
        <dbReference type="EMBL" id="PLW58610.1"/>
    </source>
</evidence>
<feature type="compositionally biased region" description="Polar residues" evidence="15">
    <location>
        <begin position="618"/>
        <end position="665"/>
    </location>
</feature>
<dbReference type="EC" id="3.1.22.-" evidence="14"/>
<keyword evidence="13" id="KW-0469">Meiosis</keyword>
<dbReference type="FunFam" id="3.40.50.10130:FF:000003">
    <property type="entry name" value="Crossover junction endonuclease MUS81"/>
    <property type="match status" value="1"/>
</dbReference>
<comment type="cofactor">
    <cofactor evidence="1 14">
        <name>Mg(2+)</name>
        <dbReference type="ChEBI" id="CHEBI:18420"/>
    </cofactor>
</comment>
<dbReference type="Pfam" id="PF02732">
    <property type="entry name" value="ERCC4"/>
    <property type="match status" value="1"/>
</dbReference>
<dbReference type="InterPro" id="IPR042530">
    <property type="entry name" value="EME1/EME2_C"/>
</dbReference>
<evidence type="ECO:0000256" key="8">
    <source>
        <dbReference type="ARBA" id="ARBA00022801"/>
    </source>
</evidence>
<dbReference type="EMBL" id="PGCJ01000813">
    <property type="protein sequence ID" value="PLW19417.1"/>
    <property type="molecule type" value="Genomic_DNA"/>
</dbReference>
<dbReference type="CDD" id="cd20074">
    <property type="entry name" value="XPF_nuclease_Mus81"/>
    <property type="match status" value="1"/>
</dbReference>
<evidence type="ECO:0000256" key="6">
    <source>
        <dbReference type="ARBA" id="ARBA00022759"/>
    </source>
</evidence>
<keyword evidence="9 14" id="KW-0460">Magnesium</keyword>
<feature type="compositionally biased region" description="Low complexity" evidence="15">
    <location>
        <begin position="127"/>
        <end position="142"/>
    </location>
</feature>
<evidence type="ECO:0000256" key="5">
    <source>
        <dbReference type="ARBA" id="ARBA00022723"/>
    </source>
</evidence>
<evidence type="ECO:0000313" key="21">
    <source>
        <dbReference type="Proteomes" id="UP000235388"/>
    </source>
</evidence>
<dbReference type="Gene3D" id="1.10.150.670">
    <property type="entry name" value="Crossover junction endonuclease EME1, DNA-binding domain"/>
    <property type="match status" value="1"/>
</dbReference>
<evidence type="ECO:0000256" key="7">
    <source>
        <dbReference type="ARBA" id="ARBA00022763"/>
    </source>
</evidence>
<dbReference type="GO" id="GO:0000712">
    <property type="term" value="P:resolution of meiotic recombination intermediates"/>
    <property type="evidence" value="ECO:0007669"/>
    <property type="project" value="TreeGrafter"/>
</dbReference>
<feature type="compositionally biased region" description="Polar residues" evidence="15">
    <location>
        <begin position="165"/>
        <end position="183"/>
    </location>
</feature>
<dbReference type="Gene3D" id="3.40.50.10130">
    <property type="match status" value="1"/>
</dbReference>
<feature type="region of interest" description="Disordered" evidence="15">
    <location>
        <begin position="559"/>
        <end position="589"/>
    </location>
</feature>
<dbReference type="PANTHER" id="PTHR13451">
    <property type="entry name" value="CLASS II CROSSOVER JUNCTION ENDONUCLEASE MUS81"/>
    <property type="match status" value="1"/>
</dbReference>
<dbReference type="PANTHER" id="PTHR13451:SF0">
    <property type="entry name" value="CROSSOVER JUNCTION ENDONUCLEASE MUS81"/>
    <property type="match status" value="1"/>
</dbReference>
<sequence>MAPATMPNAEWAGWVQDAADHAASNGSRSCDTYRRAAKAIRAHNEPFHHPKQALVLSGVGEGVVRLITTRLQEKCTSTGDPFPSEPPKLKRKRPASDQKGRRKRPEDMLTAEERALDACSSDDQNEPSPKASNTNKSSTSQKKNPKPRRRRKSDALTAAERALDNPSSDSELPNTTKTQSKSCATRNKYIPKKRTGCWGMLVAMSVLTTEGVGPFTKTEIIQLAQEYCDSSYTETASRGGGAGNSGHYTAWNMKKLLTEGLTVSKPGRPTKFTLTQQGFEVGSVLADQEKLHLVPFDKSKLPLAAEEGAFIDSNPNPDELDLPGGSLPIASSSKDTLTSKKKKNRINSEIACPIPNSSQSGSQLPRNRGLFEFWYLDRGGLRVKNMDDADTRMHPRTFETLYQVEFAESQSSHPVKRSSIADEAPLCPTAMKNPDSHMIGWMFESKAIPHCPGFALSGQLPTSSASAIPQSSSLITSRNKNTSPKPPSRHLPSKPPRPSSPSRRPSVNIIQEESHCELFTQTTIGAGYQDTISPPGQFFKTGSSGSTTAAGSIISIHSDAGSIHEDPPDPLPIDLLKPPSRLGSCENMPSGLALSQTVVGWSDTNSPDSLAVSEHVNSRPSSCSLGTNLRQSSSMPSTRQSNPTSAAGLHSTQTSVNLQRSSSTLGLPSSRTLVSLKRTSSSLSESHFRRTPASLDFEPEVWKAGSYDICLVLDHREVRAVNDRDAFYKLCASKAAALSESHTSPTRVLQRALVLGDAIWIAIHRDAQREVVLDSIVERKRLDDLCASIKDKRFEEQKGRLKRSGLRDPIYLVEAYNTQSNHETNGQMIYTSKFETMLLNDFQLEATPDWKASVEFLMRRTEVLRDLHMTIDLSIIPDSEIDRTTYLPRLNDLRRAQPGRYWVTEYSSFEDLNHKSSTLTVRELWARMVHCLPGMSEAKVTSFVDHWPSPGHFWADINTHISLDPSASSRPSSDKFPWSWIERTANSPLPSSNPSPDDPAMPSTQSSHSNDSATGNTSNTTSARIGPSLSKKLWELYTLSNYDSSS</sequence>
<feature type="compositionally biased region" description="Basic residues" evidence="15">
    <location>
        <begin position="143"/>
        <end position="152"/>
    </location>
</feature>
<dbReference type="AlphaFoldDB" id="A0A2N5SM47"/>
<evidence type="ECO:0000313" key="18">
    <source>
        <dbReference type="EMBL" id="PLW19417.1"/>
    </source>
</evidence>
<feature type="region of interest" description="Disordered" evidence="15">
    <location>
        <begin position="74"/>
        <end position="183"/>
    </location>
</feature>
<feature type="compositionally biased region" description="Low complexity" evidence="15">
    <location>
        <begin position="463"/>
        <end position="473"/>
    </location>
</feature>